<gene>
    <name evidence="1" type="ORF">M9R32_02200</name>
</gene>
<evidence type="ECO:0000313" key="1">
    <source>
        <dbReference type="EMBL" id="MCZ8536002.1"/>
    </source>
</evidence>
<dbReference type="Proteomes" id="UP001152173">
    <property type="component" value="Unassembled WGS sequence"/>
</dbReference>
<sequence length="51" mass="5553">MSQIVSTNTLTALGDGAESGNEIFLYKKDGSLFIIDNTGPTEQWANFTKNN</sequence>
<keyword evidence="2" id="KW-1185">Reference proteome</keyword>
<dbReference type="AlphaFoldDB" id="A0A9X3LDE4"/>
<accession>A0A9X3LDE4</accession>
<comment type="caution">
    <text evidence="1">The sequence shown here is derived from an EMBL/GenBank/DDBJ whole genome shotgun (WGS) entry which is preliminary data.</text>
</comment>
<name>A0A9X3LDE4_9BACL</name>
<dbReference type="EMBL" id="JAMKBJ010000001">
    <property type="protein sequence ID" value="MCZ8536002.1"/>
    <property type="molecule type" value="Genomic_DNA"/>
</dbReference>
<organism evidence="1 2">
    <name type="scientific">Paenisporosarcina quisquiliarum</name>
    <dbReference type="NCBI Taxonomy" id="365346"/>
    <lineage>
        <taxon>Bacteria</taxon>
        <taxon>Bacillati</taxon>
        <taxon>Bacillota</taxon>
        <taxon>Bacilli</taxon>
        <taxon>Bacillales</taxon>
        <taxon>Caryophanaceae</taxon>
        <taxon>Paenisporosarcina</taxon>
    </lineage>
</organism>
<dbReference type="RefSeq" id="WP_269925099.1">
    <property type="nucleotide sequence ID" value="NZ_JAMKBJ010000001.1"/>
</dbReference>
<reference evidence="1" key="1">
    <citation type="submission" date="2022-05" db="EMBL/GenBank/DDBJ databases">
        <authorList>
            <person name="Colautti A."/>
            <person name="Iacumin L."/>
        </authorList>
    </citation>
    <scope>NUCLEOTIDE SEQUENCE</scope>
    <source>
        <strain evidence="1">SK 55</strain>
    </source>
</reference>
<protein>
    <submittedName>
        <fullName evidence="1">Uncharacterized protein</fullName>
    </submittedName>
</protein>
<evidence type="ECO:0000313" key="2">
    <source>
        <dbReference type="Proteomes" id="UP001152173"/>
    </source>
</evidence>
<proteinExistence type="predicted"/>